<dbReference type="Proteomes" id="UP000259026">
    <property type="component" value="Segment"/>
</dbReference>
<sequence>MPEITFVDKENADGLIAGSQYNASVRVMARSPSGVIFNALGVRYWNRKDGSSFQDVKIVVRDRPTKAGFIAARDEIDRFMGAGVGDAVLRAWREGKTVLVDGGGKKLRLPRTEQRILDTQALAAVSINKSISVDGRVPTCKQCGKPLQPKFTVHQMGKEILPDHPRSWEDCQRMSNFEVVAIRGYRVAEGPKVGFVESFDTWDGQSTFDPHFCGDACAASYGRRAAEAYAPLGPSAPVPKPGWRHDSVEHFEPAPAREMILDGKVFKY</sequence>
<name>A0A385ECS5_9CAUD</name>
<organism evidence="1 2">
    <name type="scientific">Caulobacter phage CcrPW</name>
    <dbReference type="NCBI Taxonomy" id="2283271"/>
    <lineage>
        <taxon>Viruses</taxon>
        <taxon>Duplodnaviria</taxon>
        <taxon>Heunggongvirae</taxon>
        <taxon>Uroviricota</taxon>
        <taxon>Caudoviricetes</taxon>
        <taxon>Jeanschmidtviridae</taxon>
        <taxon>Colossusvirus</taxon>
        <taxon>Colossusvirus PW</taxon>
    </lineage>
</organism>
<protein>
    <submittedName>
        <fullName evidence="1">Uncharacterized protein</fullName>
    </submittedName>
</protein>
<gene>
    <name evidence="1" type="ORF">CcrPW_gp266</name>
</gene>
<dbReference type="EMBL" id="MH588545">
    <property type="protein sequence ID" value="AXQ68805.1"/>
    <property type="molecule type" value="Genomic_DNA"/>
</dbReference>
<reference evidence="2" key="1">
    <citation type="submission" date="2018-07" db="EMBL/GenBank/DDBJ databases">
        <title>Giant CbK-like Caulobacter bacteriophages have genetically divergent genomes.</title>
        <authorList>
            <person name="Wilson K.M."/>
            <person name="Ely B."/>
        </authorList>
    </citation>
    <scope>NUCLEOTIDE SEQUENCE [LARGE SCALE GENOMIC DNA]</scope>
</reference>
<keyword evidence="2" id="KW-1185">Reference proteome</keyword>
<evidence type="ECO:0000313" key="1">
    <source>
        <dbReference type="EMBL" id="AXQ68805.1"/>
    </source>
</evidence>
<evidence type="ECO:0000313" key="2">
    <source>
        <dbReference type="Proteomes" id="UP000259026"/>
    </source>
</evidence>
<proteinExistence type="predicted"/>
<reference evidence="1 2" key="2">
    <citation type="submission" date="2018-09" db="EMBL/GenBank/DDBJ databases">
        <title>Giant CbK-like Caulobacter bacteriophages have genetically divergent genomes.</title>
        <authorList>
            <person name="Wilson K."/>
            <person name="Ely B."/>
        </authorList>
    </citation>
    <scope>NUCLEOTIDE SEQUENCE [LARGE SCALE GENOMIC DNA]</scope>
</reference>
<accession>A0A385ECS5</accession>